<keyword evidence="6 10" id="KW-0067">ATP-binding</keyword>
<dbReference type="Pfam" id="PF00005">
    <property type="entry name" value="ABC_tran"/>
    <property type="match status" value="1"/>
</dbReference>
<keyword evidence="11" id="KW-1185">Reference proteome</keyword>
<dbReference type="InterPro" id="IPR050352">
    <property type="entry name" value="ABCG_transporters"/>
</dbReference>
<evidence type="ECO:0000256" key="6">
    <source>
        <dbReference type="ARBA" id="ARBA00022840"/>
    </source>
</evidence>
<dbReference type="PANTHER" id="PTHR48041">
    <property type="entry name" value="ABC TRANSPORTER G FAMILY MEMBER 28"/>
    <property type="match status" value="1"/>
</dbReference>
<keyword evidence="3" id="KW-0813">Transport</keyword>
<dbReference type="OrthoDB" id="6334556at2759"/>
<dbReference type="Proteomes" id="UP000326759">
    <property type="component" value="Unassembled WGS sequence"/>
</dbReference>
<dbReference type="Pfam" id="PF19055">
    <property type="entry name" value="ABC2_membrane_7"/>
    <property type="match status" value="1"/>
</dbReference>
<dbReference type="Gene3D" id="3.40.50.300">
    <property type="entry name" value="P-loop containing nucleotide triphosphate hydrolases"/>
    <property type="match status" value="2"/>
</dbReference>
<dbReference type="InterPro" id="IPR027417">
    <property type="entry name" value="P-loop_NTPase"/>
</dbReference>
<dbReference type="InterPro" id="IPR003439">
    <property type="entry name" value="ABC_transporter-like_ATP-bd"/>
</dbReference>
<comment type="caution">
    <text evidence="10">The sequence shown here is derived from an EMBL/GenBank/DDBJ whole genome shotgun (WGS) entry which is preliminary data.</text>
</comment>
<dbReference type="PROSITE" id="PS50893">
    <property type="entry name" value="ABC_TRANSPORTER_2"/>
    <property type="match status" value="1"/>
</dbReference>
<evidence type="ECO:0000313" key="10">
    <source>
        <dbReference type="EMBL" id="KAB7501616.1"/>
    </source>
</evidence>
<evidence type="ECO:0000256" key="8">
    <source>
        <dbReference type="ARBA" id="ARBA00023136"/>
    </source>
</evidence>
<gene>
    <name evidence="10" type="primary">Abcg1_1</name>
    <name evidence="10" type="ORF">Anas_08001</name>
</gene>
<evidence type="ECO:0000256" key="3">
    <source>
        <dbReference type="ARBA" id="ARBA00022448"/>
    </source>
</evidence>
<protein>
    <submittedName>
        <fullName evidence="10">ATP-binding cassette sub-family G member 1</fullName>
    </submittedName>
</protein>
<proteinExistence type="inferred from homology"/>
<dbReference type="InterPro" id="IPR003593">
    <property type="entry name" value="AAA+_ATPase"/>
</dbReference>
<dbReference type="AlphaFoldDB" id="A0A5N5T516"/>
<dbReference type="SMART" id="SM00382">
    <property type="entry name" value="AAA"/>
    <property type="match status" value="1"/>
</dbReference>
<evidence type="ECO:0000256" key="4">
    <source>
        <dbReference type="ARBA" id="ARBA00022692"/>
    </source>
</evidence>
<accession>A0A5N5T516</accession>
<keyword evidence="7" id="KW-1133">Transmembrane helix</keyword>
<organism evidence="10 11">
    <name type="scientific">Armadillidium nasatum</name>
    <dbReference type="NCBI Taxonomy" id="96803"/>
    <lineage>
        <taxon>Eukaryota</taxon>
        <taxon>Metazoa</taxon>
        <taxon>Ecdysozoa</taxon>
        <taxon>Arthropoda</taxon>
        <taxon>Crustacea</taxon>
        <taxon>Multicrustacea</taxon>
        <taxon>Malacostraca</taxon>
        <taxon>Eumalacostraca</taxon>
        <taxon>Peracarida</taxon>
        <taxon>Isopoda</taxon>
        <taxon>Oniscidea</taxon>
        <taxon>Crinocheta</taxon>
        <taxon>Armadillidiidae</taxon>
        <taxon>Armadillidium</taxon>
    </lineage>
</organism>
<feature type="domain" description="ABC transporter" evidence="9">
    <location>
        <begin position="15"/>
        <end position="227"/>
    </location>
</feature>
<keyword evidence="4" id="KW-0812">Transmembrane</keyword>
<dbReference type="CDD" id="cd03213">
    <property type="entry name" value="ABCG_EPDR"/>
    <property type="match status" value="1"/>
</dbReference>
<dbReference type="PANTHER" id="PTHR48041:SF78">
    <property type="entry name" value="ABC TRANSPORTER EXPRESSED IN TRACHEA, ISOFORM A"/>
    <property type="match status" value="1"/>
</dbReference>
<dbReference type="SUPFAM" id="SSF52540">
    <property type="entry name" value="P-loop containing nucleoside triphosphate hydrolases"/>
    <property type="match status" value="1"/>
</dbReference>
<dbReference type="GO" id="GO:0005886">
    <property type="term" value="C:plasma membrane"/>
    <property type="evidence" value="ECO:0007669"/>
    <property type="project" value="TreeGrafter"/>
</dbReference>
<dbReference type="InterPro" id="IPR043926">
    <property type="entry name" value="ABCG_dom"/>
</dbReference>
<comment type="subcellular location">
    <subcellularLocation>
        <location evidence="1">Membrane</location>
        <topology evidence="1">Multi-pass membrane protein</topology>
    </subcellularLocation>
</comment>
<dbReference type="GO" id="GO:0005524">
    <property type="term" value="F:ATP binding"/>
    <property type="evidence" value="ECO:0007669"/>
    <property type="project" value="UniProtKB-KW"/>
</dbReference>
<comment type="similarity">
    <text evidence="2">Belongs to the ABC transporter superfamily. ABCG family. Eye pigment precursor importer (TC 3.A.1.204) subfamily.</text>
</comment>
<evidence type="ECO:0000313" key="11">
    <source>
        <dbReference type="Proteomes" id="UP000326759"/>
    </source>
</evidence>
<reference evidence="10 11" key="1">
    <citation type="journal article" date="2019" name="PLoS Biol.">
        <title>Sex chromosomes control vertical transmission of feminizing Wolbachia symbionts in an isopod.</title>
        <authorList>
            <person name="Becking T."/>
            <person name="Chebbi M.A."/>
            <person name="Giraud I."/>
            <person name="Moumen B."/>
            <person name="Laverre T."/>
            <person name="Caubet Y."/>
            <person name="Peccoud J."/>
            <person name="Gilbert C."/>
            <person name="Cordaux R."/>
        </authorList>
    </citation>
    <scope>NUCLEOTIDE SEQUENCE [LARGE SCALE GENOMIC DNA]</scope>
    <source>
        <strain evidence="10">ANa2</strain>
        <tissue evidence="10">Whole body excluding digestive tract and cuticle</tissue>
    </source>
</reference>
<evidence type="ECO:0000256" key="1">
    <source>
        <dbReference type="ARBA" id="ARBA00004141"/>
    </source>
</evidence>
<evidence type="ECO:0000256" key="5">
    <source>
        <dbReference type="ARBA" id="ARBA00022741"/>
    </source>
</evidence>
<name>A0A5N5T516_9CRUS</name>
<keyword evidence="8" id="KW-0472">Membrane</keyword>
<dbReference type="GO" id="GO:0016887">
    <property type="term" value="F:ATP hydrolysis activity"/>
    <property type="evidence" value="ECO:0007669"/>
    <property type="project" value="InterPro"/>
</dbReference>
<evidence type="ECO:0000256" key="7">
    <source>
        <dbReference type="ARBA" id="ARBA00022989"/>
    </source>
</evidence>
<evidence type="ECO:0000259" key="9">
    <source>
        <dbReference type="PROSITE" id="PS50893"/>
    </source>
</evidence>
<dbReference type="GO" id="GO:0140359">
    <property type="term" value="F:ABC-type transporter activity"/>
    <property type="evidence" value="ECO:0007669"/>
    <property type="project" value="InterPro"/>
</dbReference>
<evidence type="ECO:0000256" key="2">
    <source>
        <dbReference type="ARBA" id="ARBA00005814"/>
    </source>
</evidence>
<dbReference type="EMBL" id="SEYY01010080">
    <property type="protein sequence ID" value="KAB7501616.1"/>
    <property type="molecule type" value="Genomic_DNA"/>
</dbReference>
<sequence length="236" mass="26332">MNYDSKRYHIDLAIYSYNSISKSEKSKRILKGVSGRFLSGQISAILGPSGAGKTTLMNILAGYKTSKASGDILINGKPRCLESFRKISCYIKQDEQLPPFLTVKESMEVAAGLKLGRSNSNLSKKRIVRGEKKRLTVAFELINNPLVMFFDEPTSGLDSYNSYQSILFLKTLAKGDRNVICTIHQPSAKLFEQFDYVYVLAEGHCVYRGIVTNCLPFISSISLECPSHYNPADFSK</sequence>
<keyword evidence="5" id="KW-0547">Nucleotide-binding</keyword>